<reference evidence="1" key="1">
    <citation type="submission" date="2022-11" db="EMBL/GenBank/DDBJ databases">
        <title>Minimal conservation of predation-associated metabolite biosynthetic gene clusters underscores biosynthetic potential of Myxococcota including descriptions for ten novel species: Archangium lansinium sp. nov., Myxococcus landrumus sp. nov., Nannocystis bai.</title>
        <authorList>
            <person name="Ahearne A."/>
            <person name="Stevens C."/>
            <person name="Phillips K."/>
        </authorList>
    </citation>
    <scope>NUCLEOTIDE SEQUENCE</scope>
    <source>
        <strain evidence="1">Na p29</strain>
    </source>
</reference>
<dbReference type="EMBL" id="JAPNKE010000002">
    <property type="protein sequence ID" value="MCY1011299.1"/>
    <property type="molecule type" value="Genomic_DNA"/>
</dbReference>
<name>A0A9X3EVZ7_9BACT</name>
<proteinExistence type="predicted"/>
<evidence type="ECO:0000313" key="2">
    <source>
        <dbReference type="Proteomes" id="UP001150924"/>
    </source>
</evidence>
<keyword evidence="2" id="KW-1185">Reference proteome</keyword>
<comment type="caution">
    <text evidence="1">The sequence shown here is derived from an EMBL/GenBank/DDBJ whole genome shotgun (WGS) entry which is preliminary data.</text>
</comment>
<accession>A0A9X3EVZ7</accession>
<evidence type="ECO:0000313" key="1">
    <source>
        <dbReference type="EMBL" id="MCY1011299.1"/>
    </source>
</evidence>
<gene>
    <name evidence="1" type="ORF">OV079_38225</name>
</gene>
<organism evidence="1 2">
    <name type="scientific">Nannocystis pusilla</name>
    <dbReference type="NCBI Taxonomy" id="889268"/>
    <lineage>
        <taxon>Bacteria</taxon>
        <taxon>Pseudomonadati</taxon>
        <taxon>Myxococcota</taxon>
        <taxon>Polyangia</taxon>
        <taxon>Nannocystales</taxon>
        <taxon>Nannocystaceae</taxon>
        <taxon>Nannocystis</taxon>
    </lineage>
</organism>
<sequence>MEERHRGADLRVAEGVEPAGRRVRRRLEVRADGLHEQDVEQSIEQQLAAGAGGVGLVVERAARVVFDARPFTSAAPPSSSRS</sequence>
<dbReference type="RefSeq" id="WP_267774556.1">
    <property type="nucleotide sequence ID" value="NZ_JAPNKE010000002.1"/>
</dbReference>
<dbReference type="Proteomes" id="UP001150924">
    <property type="component" value="Unassembled WGS sequence"/>
</dbReference>
<dbReference type="AlphaFoldDB" id="A0A9X3EVZ7"/>
<protein>
    <submittedName>
        <fullName evidence="1">Uncharacterized protein</fullName>
    </submittedName>
</protein>